<keyword evidence="7 11" id="KW-0479">Metal-binding</keyword>
<keyword evidence="14" id="KW-1185">Reference proteome</keyword>
<dbReference type="InterPro" id="IPR008284">
    <property type="entry name" value="MoCF_biosynth_CS"/>
</dbReference>
<feature type="domain" description="MoaB/Mog" evidence="12">
    <location>
        <begin position="184"/>
        <end position="322"/>
    </location>
</feature>
<proteinExistence type="inferred from homology"/>
<dbReference type="AlphaFoldDB" id="A0A0G4K727"/>
<organism evidence="13 14">
    <name type="scientific">Brachyspira suanatina</name>
    <dbReference type="NCBI Taxonomy" id="381802"/>
    <lineage>
        <taxon>Bacteria</taxon>
        <taxon>Pseudomonadati</taxon>
        <taxon>Spirochaetota</taxon>
        <taxon>Spirochaetia</taxon>
        <taxon>Brachyspirales</taxon>
        <taxon>Brachyspiraceae</taxon>
        <taxon>Brachyspira</taxon>
    </lineage>
</organism>
<dbReference type="Proteomes" id="UP000043763">
    <property type="component" value="Unassembled WGS sequence"/>
</dbReference>
<dbReference type="Pfam" id="PF03454">
    <property type="entry name" value="MoeA_C"/>
    <property type="match status" value="1"/>
</dbReference>
<dbReference type="SUPFAM" id="SSF53218">
    <property type="entry name" value="Molybdenum cofactor biosynthesis proteins"/>
    <property type="match status" value="1"/>
</dbReference>
<dbReference type="Pfam" id="PF03453">
    <property type="entry name" value="MoeA_N"/>
    <property type="match status" value="1"/>
</dbReference>
<dbReference type="SUPFAM" id="SSF63867">
    <property type="entry name" value="MoeA C-terminal domain-like"/>
    <property type="match status" value="1"/>
</dbReference>
<dbReference type="InterPro" id="IPR036688">
    <property type="entry name" value="MoeA_C_domain_IV_sf"/>
</dbReference>
<dbReference type="PANTHER" id="PTHR10192:SF5">
    <property type="entry name" value="GEPHYRIN"/>
    <property type="match status" value="1"/>
</dbReference>
<evidence type="ECO:0000313" key="14">
    <source>
        <dbReference type="Proteomes" id="UP000043763"/>
    </source>
</evidence>
<keyword evidence="9 11" id="KW-0501">Molybdenum cofactor biosynthesis</keyword>
<dbReference type="InterPro" id="IPR005111">
    <property type="entry name" value="MoeA_C_domain_IV"/>
</dbReference>
<keyword evidence="5 11" id="KW-0500">Molybdenum</keyword>
<dbReference type="InterPro" id="IPR005110">
    <property type="entry name" value="MoeA_linker/N"/>
</dbReference>
<comment type="catalytic activity">
    <reaction evidence="10">
        <text>adenylyl-molybdopterin + molybdate = Mo-molybdopterin + AMP + H(+)</text>
        <dbReference type="Rhea" id="RHEA:35047"/>
        <dbReference type="ChEBI" id="CHEBI:15378"/>
        <dbReference type="ChEBI" id="CHEBI:36264"/>
        <dbReference type="ChEBI" id="CHEBI:62727"/>
        <dbReference type="ChEBI" id="CHEBI:71302"/>
        <dbReference type="ChEBI" id="CHEBI:456215"/>
        <dbReference type="EC" id="2.10.1.1"/>
    </reaction>
</comment>
<dbReference type="GO" id="GO:0046872">
    <property type="term" value="F:metal ion binding"/>
    <property type="evidence" value="ECO:0007669"/>
    <property type="project" value="UniProtKB-UniRule"/>
</dbReference>
<evidence type="ECO:0000256" key="8">
    <source>
        <dbReference type="ARBA" id="ARBA00022842"/>
    </source>
</evidence>
<keyword evidence="6 11" id="KW-0808">Transferase</keyword>
<evidence type="ECO:0000256" key="3">
    <source>
        <dbReference type="ARBA" id="ARBA00005046"/>
    </source>
</evidence>
<evidence type="ECO:0000256" key="9">
    <source>
        <dbReference type="ARBA" id="ARBA00023150"/>
    </source>
</evidence>
<keyword evidence="8 11" id="KW-0460">Magnesium</keyword>
<dbReference type="GO" id="GO:0005829">
    <property type="term" value="C:cytosol"/>
    <property type="evidence" value="ECO:0007669"/>
    <property type="project" value="TreeGrafter"/>
</dbReference>
<dbReference type="Gene3D" id="3.90.105.10">
    <property type="entry name" value="Molybdopterin biosynthesis moea protein, domain 2"/>
    <property type="match status" value="1"/>
</dbReference>
<evidence type="ECO:0000313" key="13">
    <source>
        <dbReference type="EMBL" id="CRF32947.1"/>
    </source>
</evidence>
<evidence type="ECO:0000256" key="1">
    <source>
        <dbReference type="ARBA" id="ARBA00001946"/>
    </source>
</evidence>
<dbReference type="InterPro" id="IPR036425">
    <property type="entry name" value="MoaB/Mog-like_dom_sf"/>
</dbReference>
<evidence type="ECO:0000256" key="6">
    <source>
        <dbReference type="ARBA" id="ARBA00022679"/>
    </source>
</evidence>
<gene>
    <name evidence="13" type="ORF">BRSU_1127</name>
</gene>
<sequence>MARTFLHPNEALELVLKNSEDYGNEKISVLDSYNRVLVDDVHALNDDPPFSKSSMDGYAYKKEDENKNSYVLIEDKIIYAGLCDKIEVKSGECVKIMTGAMIPENCDAVHRVEWVEEKKEKKENGKTIINFTKKEITNNVIKKGNNKKSGDKILDKKILLPKDVAILSGFGYSNIEVKKKINTAVISTGNEIANIGESLKEGQIYDANAPMLVARTSALSCSSKFYGKVNDDEKEIKEILYKALEENDIVLISGGVSMGDFDYVHKELLELGVNQIFHGVAMKPGKPLFFGKLGKKAVFALPGNTVSSFMTFEIMVKPYILNCLGVNYDTNYIKAVISEDFKRKDTERLEYIPVHLFFDDTRLLVKLIKYNNSSMISSFSEANGILKIDIGISDIVKGSIVDVRFL</sequence>
<dbReference type="Gene3D" id="2.40.340.10">
    <property type="entry name" value="MoeA, C-terminal, domain IV"/>
    <property type="match status" value="1"/>
</dbReference>
<evidence type="ECO:0000256" key="2">
    <source>
        <dbReference type="ARBA" id="ARBA00002901"/>
    </source>
</evidence>
<evidence type="ECO:0000256" key="11">
    <source>
        <dbReference type="RuleBase" id="RU365090"/>
    </source>
</evidence>
<dbReference type="Gene3D" id="2.170.190.11">
    <property type="entry name" value="Molybdopterin biosynthesis moea protein, domain 3"/>
    <property type="match status" value="1"/>
</dbReference>
<dbReference type="SMART" id="SM00852">
    <property type="entry name" value="MoCF_biosynth"/>
    <property type="match status" value="1"/>
</dbReference>
<name>A0A0G4K727_9SPIR</name>
<dbReference type="PROSITE" id="PS01079">
    <property type="entry name" value="MOCF_BIOSYNTHESIS_2"/>
    <property type="match status" value="1"/>
</dbReference>
<comment type="function">
    <text evidence="2 11">Catalyzes the insertion of molybdate into adenylated molybdopterin with the concomitant release of AMP.</text>
</comment>
<dbReference type="InterPro" id="IPR036135">
    <property type="entry name" value="MoeA_linker/N_sf"/>
</dbReference>
<dbReference type="InterPro" id="IPR001453">
    <property type="entry name" value="MoaB/Mog_dom"/>
</dbReference>
<dbReference type="GO" id="GO:0061599">
    <property type="term" value="F:molybdopterin molybdotransferase activity"/>
    <property type="evidence" value="ECO:0007669"/>
    <property type="project" value="UniProtKB-UniRule"/>
</dbReference>
<dbReference type="PANTHER" id="PTHR10192">
    <property type="entry name" value="MOLYBDOPTERIN BIOSYNTHESIS PROTEIN"/>
    <property type="match status" value="1"/>
</dbReference>
<reference evidence="14" key="1">
    <citation type="submission" date="2015-04" db="EMBL/GenBank/DDBJ databases">
        <authorList>
            <person name="Mushtaq Mamoona"/>
        </authorList>
    </citation>
    <scope>NUCLEOTIDE SEQUENCE [LARGE SCALE GENOMIC DNA]</scope>
    <source>
        <strain evidence="14">AN4859/03</strain>
    </source>
</reference>
<dbReference type="NCBIfam" id="TIGR00177">
    <property type="entry name" value="molyb_syn"/>
    <property type="match status" value="1"/>
</dbReference>
<dbReference type="Pfam" id="PF00994">
    <property type="entry name" value="MoCF_biosynth"/>
    <property type="match status" value="1"/>
</dbReference>
<dbReference type="Gene3D" id="3.40.980.10">
    <property type="entry name" value="MoaB/Mog-like domain"/>
    <property type="match status" value="1"/>
</dbReference>
<evidence type="ECO:0000256" key="5">
    <source>
        <dbReference type="ARBA" id="ARBA00022505"/>
    </source>
</evidence>
<evidence type="ECO:0000256" key="7">
    <source>
        <dbReference type="ARBA" id="ARBA00022723"/>
    </source>
</evidence>
<dbReference type="CDD" id="cd00887">
    <property type="entry name" value="MoeA"/>
    <property type="match status" value="1"/>
</dbReference>
<dbReference type="GO" id="GO:0006777">
    <property type="term" value="P:Mo-molybdopterin cofactor biosynthetic process"/>
    <property type="evidence" value="ECO:0007669"/>
    <property type="project" value="UniProtKB-UniRule"/>
</dbReference>
<comment type="pathway">
    <text evidence="3 11">Cofactor biosynthesis; molybdopterin biosynthesis.</text>
</comment>
<dbReference type="SUPFAM" id="SSF63882">
    <property type="entry name" value="MoeA N-terminal region -like"/>
    <property type="match status" value="1"/>
</dbReference>
<dbReference type="EMBL" id="CVLB01000001">
    <property type="protein sequence ID" value="CRF32947.1"/>
    <property type="molecule type" value="Genomic_DNA"/>
</dbReference>
<protein>
    <recommendedName>
        <fullName evidence="11">Molybdopterin molybdenumtransferase</fullName>
        <ecNumber evidence="11">2.10.1.1</ecNumber>
    </recommendedName>
</protein>
<dbReference type="EC" id="2.10.1.1" evidence="11"/>
<dbReference type="InterPro" id="IPR038987">
    <property type="entry name" value="MoeA-like"/>
</dbReference>
<evidence type="ECO:0000256" key="4">
    <source>
        <dbReference type="ARBA" id="ARBA00010763"/>
    </source>
</evidence>
<comment type="cofactor">
    <cofactor evidence="1 11">
        <name>Mg(2+)</name>
        <dbReference type="ChEBI" id="CHEBI:18420"/>
    </cofactor>
</comment>
<evidence type="ECO:0000259" key="12">
    <source>
        <dbReference type="SMART" id="SM00852"/>
    </source>
</evidence>
<dbReference type="RefSeq" id="WP_048594290.1">
    <property type="nucleotide sequence ID" value="NZ_CVLB01000001.1"/>
</dbReference>
<accession>A0A0G4K727</accession>
<comment type="similarity">
    <text evidence="4 11">Belongs to the MoeA family.</text>
</comment>
<dbReference type="OrthoDB" id="9804758at2"/>
<evidence type="ECO:0000256" key="10">
    <source>
        <dbReference type="ARBA" id="ARBA00047317"/>
    </source>
</evidence>
<dbReference type="UniPathway" id="UPA00344"/>
<dbReference type="FunFam" id="3.40.980.10:FF:000004">
    <property type="entry name" value="Molybdopterin molybdenumtransferase"/>
    <property type="match status" value="1"/>
</dbReference>